<dbReference type="AlphaFoldDB" id="A0A937HG32"/>
<keyword evidence="1" id="KW-1133">Transmembrane helix</keyword>
<sequence length="108" mass="12114">MLGQVASKQDITDLRGGFGSDHASLRVELDGRIVSATNELRREFSEQTQKTRLQIDDMQGGIRQAEARLEWRLKDGFGSVNHKFNMLTLSNTAVVLTVMGFMVFLLRG</sequence>
<dbReference type="EMBL" id="JADHOK010000081">
    <property type="protein sequence ID" value="MBL6762181.1"/>
    <property type="molecule type" value="Genomic_DNA"/>
</dbReference>
<keyword evidence="1" id="KW-0812">Transmembrane</keyword>
<accession>A0A937HG32</accession>
<name>A0A937HG32_9PROT</name>
<evidence type="ECO:0008006" key="4">
    <source>
        <dbReference type="Google" id="ProtNLM"/>
    </source>
</evidence>
<dbReference type="Proteomes" id="UP000785783">
    <property type="component" value="Unassembled WGS sequence"/>
</dbReference>
<keyword evidence="1" id="KW-0472">Membrane</keyword>
<evidence type="ECO:0000313" key="2">
    <source>
        <dbReference type="EMBL" id="MBL6762181.1"/>
    </source>
</evidence>
<evidence type="ECO:0000313" key="3">
    <source>
        <dbReference type="Proteomes" id="UP000785783"/>
    </source>
</evidence>
<evidence type="ECO:0000256" key="1">
    <source>
        <dbReference type="SAM" id="Phobius"/>
    </source>
</evidence>
<feature type="non-terminal residue" evidence="2">
    <location>
        <position position="1"/>
    </location>
</feature>
<proteinExistence type="predicted"/>
<comment type="caution">
    <text evidence="2">The sequence shown here is derived from an EMBL/GenBank/DDBJ whole genome shotgun (WGS) entry which is preliminary data.</text>
</comment>
<organism evidence="2 3">
    <name type="scientific">PS1 clade bacterium</name>
    <dbReference type="NCBI Taxonomy" id="2175152"/>
    <lineage>
        <taxon>Bacteria</taxon>
        <taxon>Pseudomonadati</taxon>
        <taxon>Pseudomonadota</taxon>
        <taxon>Alphaproteobacteria</taxon>
        <taxon>PS1 clade</taxon>
    </lineage>
</organism>
<gene>
    <name evidence="2" type="ORF">ISQ19_05740</name>
</gene>
<feature type="transmembrane region" description="Helical" evidence="1">
    <location>
        <begin position="84"/>
        <end position="106"/>
    </location>
</feature>
<protein>
    <recommendedName>
        <fullName evidence="4">DUF1640 domain-containing protein</fullName>
    </recommendedName>
</protein>
<reference evidence="2" key="1">
    <citation type="submission" date="2020-10" db="EMBL/GenBank/DDBJ databases">
        <title>Microbiome of the Black Sea water column analyzed by genome centric metagenomics.</title>
        <authorList>
            <person name="Cabello-Yeves P.J."/>
            <person name="Callieri C."/>
            <person name="Picazo A."/>
            <person name="Mehrshad M."/>
            <person name="Haro-Moreno J.M."/>
            <person name="Roda-Garcia J."/>
            <person name="Dzembekova N."/>
            <person name="Slabakova V."/>
            <person name="Slabakova N."/>
            <person name="Moncheva S."/>
            <person name="Rodriguez-Valera F."/>
        </authorList>
    </citation>
    <scope>NUCLEOTIDE SEQUENCE</scope>
    <source>
        <strain evidence="2">BS307-5m-G5</strain>
    </source>
</reference>